<dbReference type="InterPro" id="IPR036390">
    <property type="entry name" value="WH_DNA-bd_sf"/>
</dbReference>
<protein>
    <submittedName>
        <fullName evidence="1">Winged helix-turn-helix transcriptional regulator</fullName>
    </submittedName>
</protein>
<dbReference type="InterPro" id="IPR036388">
    <property type="entry name" value="WH-like_DNA-bd_sf"/>
</dbReference>
<proteinExistence type="predicted"/>
<dbReference type="EMBL" id="VZBQ01000055">
    <property type="protein sequence ID" value="MQN89311.1"/>
    <property type="molecule type" value="Genomic_DNA"/>
</dbReference>
<evidence type="ECO:0000313" key="2">
    <source>
        <dbReference type="Proteomes" id="UP000420635"/>
    </source>
</evidence>
<organism evidence="1 2">
    <name type="scientific">Segatella copri</name>
    <dbReference type="NCBI Taxonomy" id="165179"/>
    <lineage>
        <taxon>Bacteria</taxon>
        <taxon>Pseudomonadati</taxon>
        <taxon>Bacteroidota</taxon>
        <taxon>Bacteroidia</taxon>
        <taxon>Bacteroidales</taxon>
        <taxon>Prevotellaceae</taxon>
        <taxon>Segatella</taxon>
    </lineage>
</organism>
<dbReference type="Pfam" id="PF13412">
    <property type="entry name" value="HTH_24"/>
    <property type="match status" value="1"/>
</dbReference>
<sequence>YMPWAFHKDGKTNLYGDSSLVFGLTHFSYTTKNHLAEFSSNATEFHVTLWNLNYGVDVVKDNPHVIKEANDVVKGKANVTKEFAKAQRQIYKLISQTPQISAAQMSENMGISLRQVQRYLKQLSDQNLIVREGGRKNGVWKILDDEYEGFFKRI</sequence>
<dbReference type="AlphaFoldDB" id="A0A646HIA3"/>
<dbReference type="Gene3D" id="1.10.10.10">
    <property type="entry name" value="Winged helix-like DNA-binding domain superfamily/Winged helix DNA-binding domain"/>
    <property type="match status" value="1"/>
</dbReference>
<evidence type="ECO:0000313" key="1">
    <source>
        <dbReference type="EMBL" id="MQN89311.1"/>
    </source>
</evidence>
<reference evidence="2" key="1">
    <citation type="submission" date="2019-09" db="EMBL/GenBank/DDBJ databases">
        <title>Distinct polysaccharide growth profiles of human intestinal Prevotella copri isolates.</title>
        <authorList>
            <person name="Fehlner-Peach H."/>
            <person name="Magnabosco C."/>
            <person name="Raghavan V."/>
            <person name="Scher J.U."/>
            <person name="Tett A."/>
            <person name="Cox L.M."/>
            <person name="Gottsegen C."/>
            <person name="Watters A."/>
            <person name="Wiltshire- Gordon J.D."/>
            <person name="Segata N."/>
            <person name="Bonneau R."/>
            <person name="Littman D.R."/>
        </authorList>
    </citation>
    <scope>NUCLEOTIDE SEQUENCE [LARGE SCALE GENOMIC DNA]</scope>
    <source>
        <strain evidence="2">iP54</strain>
    </source>
</reference>
<comment type="caution">
    <text evidence="1">The sequence shown here is derived from an EMBL/GenBank/DDBJ whole genome shotgun (WGS) entry which is preliminary data.</text>
</comment>
<gene>
    <name evidence="1" type="ORF">F7D59_05440</name>
</gene>
<dbReference type="RefSeq" id="WP_153113398.1">
    <property type="nucleotide sequence ID" value="NZ_VZAS01000113.1"/>
</dbReference>
<dbReference type="Proteomes" id="UP000420635">
    <property type="component" value="Unassembled WGS sequence"/>
</dbReference>
<dbReference type="SUPFAM" id="SSF46785">
    <property type="entry name" value="Winged helix' DNA-binding domain"/>
    <property type="match status" value="1"/>
</dbReference>
<feature type="non-terminal residue" evidence="1">
    <location>
        <position position="1"/>
    </location>
</feature>
<accession>A0A646HIA3</accession>
<name>A0A646HIA3_9BACT</name>